<name>A0A2P7S4R2_9HYPH</name>
<feature type="transmembrane region" description="Helical" evidence="6">
    <location>
        <begin position="99"/>
        <end position="124"/>
    </location>
</feature>
<dbReference type="PANTHER" id="PTHR12677:SF59">
    <property type="entry name" value="GOLGI APPARATUS MEMBRANE PROTEIN TVP38-RELATED"/>
    <property type="match status" value="1"/>
</dbReference>
<keyword evidence="2 6" id="KW-1003">Cell membrane</keyword>
<dbReference type="GO" id="GO:0005886">
    <property type="term" value="C:plasma membrane"/>
    <property type="evidence" value="ECO:0007669"/>
    <property type="project" value="UniProtKB-SubCell"/>
</dbReference>
<feature type="domain" description="VTT" evidence="7">
    <location>
        <begin position="81"/>
        <end position="195"/>
    </location>
</feature>
<keyword evidence="5 6" id="KW-0472">Membrane</keyword>
<dbReference type="PANTHER" id="PTHR12677">
    <property type="entry name" value="GOLGI APPARATUS MEMBRANE PROTEIN TVP38-RELATED"/>
    <property type="match status" value="1"/>
</dbReference>
<comment type="subcellular location">
    <subcellularLocation>
        <location evidence="1 6">Cell membrane</location>
        <topology evidence="1 6">Multi-pass membrane protein</topology>
    </subcellularLocation>
</comment>
<organism evidence="8 9">
    <name type="scientific">Pseudaminobacter soli</name>
    <name type="common">ex Li et al. 2025</name>
    <dbReference type="NCBI Taxonomy" id="1295366"/>
    <lineage>
        <taxon>Bacteria</taxon>
        <taxon>Pseudomonadati</taxon>
        <taxon>Pseudomonadota</taxon>
        <taxon>Alphaproteobacteria</taxon>
        <taxon>Hyphomicrobiales</taxon>
        <taxon>Phyllobacteriaceae</taxon>
        <taxon>Pseudaminobacter</taxon>
    </lineage>
</organism>
<sequence length="246" mass="26210">MTGEFDTGGRAAGRWRYAPLVVVLVGLATGYALGWQHYLTLDYLAESRQVLKDFAADNPVLAPLGFMAIYTAAVACSFPAASIMTVFGGFLFGWLLGGIYAIVAATVGATIIFMAARTVCGSFLRRRVGGLACKLSDGFEKNAFGYLLVLRLAPFAPFFIVNVAPALFNVRLRTYVAATFIGIIPGGFAYAWLGQGCDSVLMAAETAGQQATIRDLVTPQITIAFLALALVAALATVVKRMWASRI</sequence>
<feature type="transmembrane region" description="Helical" evidence="6">
    <location>
        <begin position="67"/>
        <end position="92"/>
    </location>
</feature>
<feature type="transmembrane region" description="Helical" evidence="6">
    <location>
        <begin position="175"/>
        <end position="193"/>
    </location>
</feature>
<evidence type="ECO:0000256" key="5">
    <source>
        <dbReference type="ARBA" id="ARBA00023136"/>
    </source>
</evidence>
<evidence type="ECO:0000256" key="3">
    <source>
        <dbReference type="ARBA" id="ARBA00022692"/>
    </source>
</evidence>
<dbReference type="EMBL" id="PXYL01000014">
    <property type="protein sequence ID" value="PSJ57422.1"/>
    <property type="molecule type" value="Genomic_DNA"/>
</dbReference>
<evidence type="ECO:0000259" key="7">
    <source>
        <dbReference type="Pfam" id="PF09335"/>
    </source>
</evidence>
<feature type="transmembrane region" description="Helical" evidence="6">
    <location>
        <begin position="17"/>
        <end position="38"/>
    </location>
</feature>
<evidence type="ECO:0000256" key="6">
    <source>
        <dbReference type="RuleBase" id="RU366058"/>
    </source>
</evidence>
<feature type="transmembrane region" description="Helical" evidence="6">
    <location>
        <begin position="221"/>
        <end position="238"/>
    </location>
</feature>
<dbReference type="OrthoDB" id="9779114at2"/>
<comment type="similarity">
    <text evidence="6">Belongs to the TVP38/TMEM64 family.</text>
</comment>
<evidence type="ECO:0000256" key="1">
    <source>
        <dbReference type="ARBA" id="ARBA00004651"/>
    </source>
</evidence>
<dbReference type="AlphaFoldDB" id="A0A2P7S4R2"/>
<comment type="caution">
    <text evidence="8">The sequence shown here is derived from an EMBL/GenBank/DDBJ whole genome shotgun (WGS) entry which is preliminary data.</text>
</comment>
<dbReference type="Proteomes" id="UP000240653">
    <property type="component" value="Unassembled WGS sequence"/>
</dbReference>
<keyword evidence="3 6" id="KW-0812">Transmembrane</keyword>
<dbReference type="InterPro" id="IPR015414">
    <property type="entry name" value="TMEM64"/>
</dbReference>
<evidence type="ECO:0000313" key="8">
    <source>
        <dbReference type="EMBL" id="PSJ57422.1"/>
    </source>
</evidence>
<reference evidence="8 9" key="1">
    <citation type="submission" date="2018-03" db="EMBL/GenBank/DDBJ databases">
        <title>The draft genome of Mesorhizobium soli JCM 19897.</title>
        <authorList>
            <person name="Li L."/>
            <person name="Liu L."/>
            <person name="Liang L."/>
            <person name="Wang T."/>
            <person name="Zhang X."/>
        </authorList>
    </citation>
    <scope>NUCLEOTIDE SEQUENCE [LARGE SCALE GENOMIC DNA]</scope>
    <source>
        <strain evidence="8 9">JCM 19897</strain>
    </source>
</reference>
<proteinExistence type="inferred from homology"/>
<evidence type="ECO:0000256" key="4">
    <source>
        <dbReference type="ARBA" id="ARBA00022989"/>
    </source>
</evidence>
<protein>
    <recommendedName>
        <fullName evidence="6">TVP38/TMEM64 family membrane protein</fullName>
    </recommendedName>
</protein>
<evidence type="ECO:0000256" key="2">
    <source>
        <dbReference type="ARBA" id="ARBA00022475"/>
    </source>
</evidence>
<dbReference type="InterPro" id="IPR032816">
    <property type="entry name" value="VTT_dom"/>
</dbReference>
<evidence type="ECO:0000313" key="9">
    <source>
        <dbReference type="Proteomes" id="UP000240653"/>
    </source>
</evidence>
<keyword evidence="9" id="KW-1185">Reference proteome</keyword>
<accession>A0A2P7S4R2</accession>
<gene>
    <name evidence="8" type="ORF">C7I85_22610</name>
</gene>
<keyword evidence="4 6" id="KW-1133">Transmembrane helix</keyword>
<feature type="transmembrane region" description="Helical" evidence="6">
    <location>
        <begin position="144"/>
        <end position="168"/>
    </location>
</feature>
<dbReference type="Pfam" id="PF09335">
    <property type="entry name" value="VTT_dom"/>
    <property type="match status" value="1"/>
</dbReference>